<protein>
    <recommendedName>
        <fullName evidence="3">histidine kinase</fullName>
        <ecNumber evidence="3">2.7.13.3</ecNumber>
    </recommendedName>
</protein>
<keyword evidence="10" id="KW-1133">Transmembrane helix</keyword>
<dbReference type="PROSITE" id="PS50885">
    <property type="entry name" value="HAMP"/>
    <property type="match status" value="1"/>
</dbReference>
<dbReference type="InterPro" id="IPR004358">
    <property type="entry name" value="Sig_transdc_His_kin-like_C"/>
</dbReference>
<dbReference type="InterPro" id="IPR003660">
    <property type="entry name" value="HAMP_dom"/>
</dbReference>
<dbReference type="SMART" id="SM00387">
    <property type="entry name" value="HATPase_c"/>
    <property type="match status" value="1"/>
</dbReference>
<evidence type="ECO:0000256" key="6">
    <source>
        <dbReference type="ARBA" id="ARBA00022679"/>
    </source>
</evidence>
<evidence type="ECO:0000256" key="9">
    <source>
        <dbReference type="ARBA" id="ARBA00022840"/>
    </source>
</evidence>
<dbReference type="InterPro" id="IPR036890">
    <property type="entry name" value="HATPase_C_sf"/>
</dbReference>
<keyword evidence="5" id="KW-0597">Phosphoprotein</keyword>
<dbReference type="Proteomes" id="UP000433050">
    <property type="component" value="Unassembled WGS sequence"/>
</dbReference>
<dbReference type="GO" id="GO:0005886">
    <property type="term" value="C:plasma membrane"/>
    <property type="evidence" value="ECO:0007669"/>
    <property type="project" value="UniProtKB-SubCell"/>
</dbReference>
<evidence type="ECO:0000259" key="11">
    <source>
        <dbReference type="PROSITE" id="PS50109"/>
    </source>
</evidence>
<dbReference type="InterPro" id="IPR003594">
    <property type="entry name" value="HATPase_dom"/>
</dbReference>
<dbReference type="GO" id="GO:0000155">
    <property type="term" value="F:phosphorelay sensor kinase activity"/>
    <property type="evidence" value="ECO:0007669"/>
    <property type="project" value="InterPro"/>
</dbReference>
<evidence type="ECO:0000256" key="8">
    <source>
        <dbReference type="ARBA" id="ARBA00022777"/>
    </source>
</evidence>
<evidence type="ECO:0000256" key="1">
    <source>
        <dbReference type="ARBA" id="ARBA00000085"/>
    </source>
</evidence>
<dbReference type="AlphaFoldDB" id="A0A5S9PT30"/>
<gene>
    <name evidence="13" type="primary">sasA_9</name>
    <name evidence="13" type="ORF">STARVERO_03426</name>
</gene>
<organism evidence="13 14">
    <name type="scientific">Starkeya nomas</name>
    <dbReference type="NCBI Taxonomy" id="2666134"/>
    <lineage>
        <taxon>Bacteria</taxon>
        <taxon>Pseudomonadati</taxon>
        <taxon>Pseudomonadota</taxon>
        <taxon>Alphaproteobacteria</taxon>
        <taxon>Hyphomicrobiales</taxon>
        <taxon>Xanthobacteraceae</taxon>
        <taxon>Starkeya</taxon>
    </lineage>
</organism>
<evidence type="ECO:0000256" key="10">
    <source>
        <dbReference type="SAM" id="Phobius"/>
    </source>
</evidence>
<evidence type="ECO:0000256" key="7">
    <source>
        <dbReference type="ARBA" id="ARBA00022741"/>
    </source>
</evidence>
<keyword evidence="6 13" id="KW-0808">Transferase</keyword>
<dbReference type="InterPro" id="IPR050980">
    <property type="entry name" value="2C_sensor_his_kinase"/>
</dbReference>
<comment type="catalytic activity">
    <reaction evidence="1">
        <text>ATP + protein L-histidine = ADP + protein N-phospho-L-histidine.</text>
        <dbReference type="EC" id="2.7.13.3"/>
    </reaction>
</comment>
<keyword evidence="10" id="KW-0472">Membrane</keyword>
<evidence type="ECO:0000256" key="2">
    <source>
        <dbReference type="ARBA" id="ARBA00004651"/>
    </source>
</evidence>
<evidence type="ECO:0000256" key="4">
    <source>
        <dbReference type="ARBA" id="ARBA00022475"/>
    </source>
</evidence>
<evidence type="ECO:0000313" key="13">
    <source>
        <dbReference type="EMBL" id="CAA0107269.1"/>
    </source>
</evidence>
<keyword evidence="7" id="KW-0547">Nucleotide-binding</keyword>
<accession>A0A5S9PT30</accession>
<keyword evidence="4" id="KW-1003">Cell membrane</keyword>
<reference evidence="13 14" key="1">
    <citation type="submission" date="2019-12" db="EMBL/GenBank/DDBJ databases">
        <authorList>
            <person name="Reyes-Prieto M."/>
        </authorList>
    </citation>
    <scope>NUCLEOTIDE SEQUENCE [LARGE SCALE GENOMIC DNA]</scope>
    <source>
        <strain evidence="13">HF14-78462</strain>
    </source>
</reference>
<dbReference type="PROSITE" id="PS50109">
    <property type="entry name" value="HIS_KIN"/>
    <property type="match status" value="1"/>
</dbReference>
<name>A0A5S9PT30_9HYPH</name>
<dbReference type="InterPro" id="IPR036097">
    <property type="entry name" value="HisK_dim/P_sf"/>
</dbReference>
<dbReference type="SUPFAM" id="SSF55874">
    <property type="entry name" value="ATPase domain of HSP90 chaperone/DNA topoisomerase II/histidine kinase"/>
    <property type="match status" value="1"/>
</dbReference>
<dbReference type="EC" id="2.7.13.3" evidence="3"/>
<keyword evidence="9" id="KW-0067">ATP-binding</keyword>
<dbReference type="InterPro" id="IPR005467">
    <property type="entry name" value="His_kinase_dom"/>
</dbReference>
<keyword evidence="8 13" id="KW-0418">Kinase</keyword>
<evidence type="ECO:0000256" key="5">
    <source>
        <dbReference type="ARBA" id="ARBA00022553"/>
    </source>
</evidence>
<feature type="transmembrane region" description="Helical" evidence="10">
    <location>
        <begin position="9"/>
        <end position="32"/>
    </location>
</feature>
<feature type="domain" description="HAMP" evidence="12">
    <location>
        <begin position="148"/>
        <end position="200"/>
    </location>
</feature>
<dbReference type="PANTHER" id="PTHR44936">
    <property type="entry name" value="SENSOR PROTEIN CREC"/>
    <property type="match status" value="1"/>
</dbReference>
<evidence type="ECO:0000256" key="3">
    <source>
        <dbReference type="ARBA" id="ARBA00012438"/>
    </source>
</evidence>
<feature type="domain" description="Histidine kinase" evidence="11">
    <location>
        <begin position="208"/>
        <end position="406"/>
    </location>
</feature>
<evidence type="ECO:0000313" key="14">
    <source>
        <dbReference type="Proteomes" id="UP000433050"/>
    </source>
</evidence>
<evidence type="ECO:0000259" key="12">
    <source>
        <dbReference type="PROSITE" id="PS50885"/>
    </source>
</evidence>
<dbReference type="PRINTS" id="PR00344">
    <property type="entry name" value="BCTRLSENSOR"/>
</dbReference>
<dbReference type="Gene3D" id="3.30.565.10">
    <property type="entry name" value="Histidine kinase-like ATPase, C-terminal domain"/>
    <property type="match status" value="1"/>
</dbReference>
<proteinExistence type="predicted"/>
<dbReference type="Pfam" id="PF02518">
    <property type="entry name" value="HATPase_c"/>
    <property type="match status" value="1"/>
</dbReference>
<dbReference type="InterPro" id="IPR003661">
    <property type="entry name" value="HisK_dim/P_dom"/>
</dbReference>
<dbReference type="CDD" id="cd00082">
    <property type="entry name" value="HisKA"/>
    <property type="match status" value="1"/>
</dbReference>
<dbReference type="Gene3D" id="1.10.287.130">
    <property type="match status" value="1"/>
</dbReference>
<dbReference type="PANTHER" id="PTHR44936:SF10">
    <property type="entry name" value="SENSOR PROTEIN RSTB"/>
    <property type="match status" value="1"/>
</dbReference>
<comment type="subcellular location">
    <subcellularLocation>
        <location evidence="2">Cell membrane</location>
        <topology evidence="2">Multi-pass membrane protein</topology>
    </subcellularLocation>
</comment>
<dbReference type="SUPFAM" id="SSF47384">
    <property type="entry name" value="Homodimeric domain of signal transducing histidine kinase"/>
    <property type="match status" value="1"/>
</dbReference>
<keyword evidence="10" id="KW-0812">Transmembrane</keyword>
<keyword evidence="14" id="KW-1185">Reference proteome</keyword>
<dbReference type="RefSeq" id="WP_144341640.1">
    <property type="nucleotide sequence ID" value="NZ_CACSAS010000001.1"/>
</dbReference>
<sequence length="411" mass="44184">MRTLRAKFALLLVASIVAVVALITLAVIYVFATPKDLEVDLLAKQFITMERLARQGPDVKGLSSAPAAGALDGEQTELLRAATERLGTRIELLVTHRADDFRIRTVSLPAGQDRWVFVDIDPPSDPEVLVWLALMSLGVGSVAVKAANRMSRPLALLESAVEAVNADGTLPALTEQGPAEVRATAAAINALSARLKQAIESRMRLVAAAGHDLRTPLTRMRLRAEFVPGDEERALWLKDIDELQLIAHSAIQLVHEETTKTPAETLRLDELVGSIVAELREQNFDIEMAGACEVYVKASRLTLSRALRNLCINAATHGVRGKVTVTGGATARITIADQGPGIAPDMLDQVFEPFFRADRTRSQNIPGAGLGLTISREIIRKAGGDITIANGPAGGLVQTVELPAFTTSRHD</sequence>
<dbReference type="GO" id="GO:0005524">
    <property type="term" value="F:ATP binding"/>
    <property type="evidence" value="ECO:0007669"/>
    <property type="project" value="UniProtKB-KW"/>
</dbReference>
<dbReference type="EMBL" id="CACSAS010000001">
    <property type="protein sequence ID" value="CAA0107269.1"/>
    <property type="molecule type" value="Genomic_DNA"/>
</dbReference>